<dbReference type="Gene3D" id="3.30.565.10">
    <property type="entry name" value="Histidine kinase-like ATPase, C-terminal domain"/>
    <property type="match status" value="1"/>
</dbReference>
<keyword evidence="4" id="KW-0808">Transferase</keyword>
<comment type="catalytic activity">
    <reaction evidence="1">
        <text>ATP + protein L-histidine = ADP + protein N-phospho-L-histidine.</text>
        <dbReference type="EC" id="2.7.13.3"/>
    </reaction>
</comment>
<organism evidence="9 10">
    <name type="scientific">Streptomyces viridochromogenes Tue57</name>
    <dbReference type="NCBI Taxonomy" id="1160705"/>
    <lineage>
        <taxon>Bacteria</taxon>
        <taxon>Bacillati</taxon>
        <taxon>Actinomycetota</taxon>
        <taxon>Actinomycetes</taxon>
        <taxon>Kitasatosporales</taxon>
        <taxon>Streptomycetaceae</taxon>
        <taxon>Streptomyces</taxon>
    </lineage>
</organism>
<evidence type="ECO:0000313" key="10">
    <source>
        <dbReference type="Proteomes" id="UP000011205"/>
    </source>
</evidence>
<dbReference type="SUPFAM" id="SSF55874">
    <property type="entry name" value="ATPase domain of HSP90 chaperone/DNA topoisomerase II/histidine kinase"/>
    <property type="match status" value="1"/>
</dbReference>
<protein>
    <recommendedName>
        <fullName evidence="2">histidine kinase</fullName>
        <ecNumber evidence="2">2.7.13.3</ecNumber>
    </recommendedName>
</protein>
<dbReference type="AlphaFoldDB" id="L8PIB1"/>
<dbReference type="Pfam" id="PF02518">
    <property type="entry name" value="HATPase_c"/>
    <property type="match status" value="1"/>
</dbReference>
<feature type="compositionally biased region" description="Polar residues" evidence="6">
    <location>
        <begin position="475"/>
        <end position="492"/>
    </location>
</feature>
<evidence type="ECO:0000256" key="3">
    <source>
        <dbReference type="ARBA" id="ARBA00022553"/>
    </source>
</evidence>
<evidence type="ECO:0000256" key="6">
    <source>
        <dbReference type="SAM" id="MobiDB-lite"/>
    </source>
</evidence>
<dbReference type="GO" id="GO:0005886">
    <property type="term" value="C:plasma membrane"/>
    <property type="evidence" value="ECO:0007669"/>
    <property type="project" value="TreeGrafter"/>
</dbReference>
<evidence type="ECO:0000256" key="1">
    <source>
        <dbReference type="ARBA" id="ARBA00000085"/>
    </source>
</evidence>
<dbReference type="GO" id="GO:0000160">
    <property type="term" value="P:phosphorelay signal transduction system"/>
    <property type="evidence" value="ECO:0007669"/>
    <property type="project" value="TreeGrafter"/>
</dbReference>
<dbReference type="PATRIC" id="fig|1160705.3.peg.3095"/>
<gene>
    <name evidence="9" type="ORF">STVIR_3118</name>
</gene>
<feature type="region of interest" description="Disordered" evidence="6">
    <location>
        <begin position="365"/>
        <end position="387"/>
    </location>
</feature>
<keyword evidence="5" id="KW-0418">Kinase</keyword>
<name>L8PIB1_STRVR</name>
<reference evidence="9 10" key="1">
    <citation type="journal article" date="2013" name="Genome Announc.">
        <title>Draft Genome Sequence of Streptomyces viridochromogenes Strain Tu57, Producer of Avilamycin.</title>
        <authorList>
            <person name="Gruning B.A."/>
            <person name="Erxleben A."/>
            <person name="Hahnlein A."/>
            <person name="Gunther S."/>
        </authorList>
    </citation>
    <scope>NUCLEOTIDE SEQUENCE [LARGE SCALE GENOMIC DNA]</scope>
    <source>
        <strain evidence="9 10">Tue57</strain>
    </source>
</reference>
<feature type="region of interest" description="Disordered" evidence="6">
    <location>
        <begin position="404"/>
        <end position="498"/>
    </location>
</feature>
<dbReference type="InterPro" id="IPR050428">
    <property type="entry name" value="TCS_sensor_his_kinase"/>
</dbReference>
<dbReference type="InterPro" id="IPR036890">
    <property type="entry name" value="HATPase_C_sf"/>
</dbReference>
<dbReference type="RefSeq" id="WP_003998456.1">
    <property type="nucleotide sequence ID" value="NZ_AMLP01000102.1"/>
</dbReference>
<evidence type="ECO:0000256" key="7">
    <source>
        <dbReference type="SAM" id="Phobius"/>
    </source>
</evidence>
<dbReference type="PANTHER" id="PTHR45436">
    <property type="entry name" value="SENSOR HISTIDINE KINASE YKOH"/>
    <property type="match status" value="1"/>
</dbReference>
<evidence type="ECO:0000313" key="9">
    <source>
        <dbReference type="EMBL" id="ELS55773.1"/>
    </source>
</evidence>
<dbReference type="InterPro" id="IPR003594">
    <property type="entry name" value="HATPase_dom"/>
</dbReference>
<dbReference type="EC" id="2.7.13.3" evidence="2"/>
<dbReference type="EMBL" id="AMLP01000102">
    <property type="protein sequence ID" value="ELS55773.1"/>
    <property type="molecule type" value="Genomic_DNA"/>
</dbReference>
<keyword evidence="3" id="KW-0597">Phosphoprotein</keyword>
<accession>L8PIB1</accession>
<evidence type="ECO:0000259" key="8">
    <source>
        <dbReference type="SMART" id="SM00387"/>
    </source>
</evidence>
<dbReference type="SMART" id="SM00387">
    <property type="entry name" value="HATPase_c"/>
    <property type="match status" value="1"/>
</dbReference>
<evidence type="ECO:0000256" key="2">
    <source>
        <dbReference type="ARBA" id="ARBA00012438"/>
    </source>
</evidence>
<comment type="caution">
    <text evidence="9">The sequence shown here is derived from an EMBL/GenBank/DDBJ whole genome shotgun (WGS) entry which is preliminary data.</text>
</comment>
<dbReference type="GO" id="GO:0004673">
    <property type="term" value="F:protein histidine kinase activity"/>
    <property type="evidence" value="ECO:0007669"/>
    <property type="project" value="UniProtKB-EC"/>
</dbReference>
<evidence type="ECO:0000256" key="4">
    <source>
        <dbReference type="ARBA" id="ARBA00022679"/>
    </source>
</evidence>
<feature type="domain" description="Histidine kinase/HSP90-like ATPase" evidence="8">
    <location>
        <begin position="247"/>
        <end position="361"/>
    </location>
</feature>
<keyword evidence="7" id="KW-1133">Transmembrane helix</keyword>
<evidence type="ECO:0000256" key="5">
    <source>
        <dbReference type="ARBA" id="ARBA00022777"/>
    </source>
</evidence>
<proteinExistence type="predicted"/>
<keyword evidence="7" id="KW-0812">Transmembrane</keyword>
<dbReference type="Proteomes" id="UP000011205">
    <property type="component" value="Unassembled WGS sequence"/>
</dbReference>
<sequence>MNTTATTMVIVLAAAAIVAVAAAWVTHRRWQQTRRQAHLLAREQQATEDALQKLVHETLPQIHKSGGRITVPAPAPELAGTAVGEQLTNVVKATAGVVQAVVRDIQYAAHQEIEQAKTLGAQELRRSHTAAQEEIARVSATAVRSTEAAVRSVSSALVGMAAKTSRKVSEGVREHEDDAAFETLTGIDHTVQQMLLVAQGWTILAGGKLTRHWPTTTLTDVVRAAMGYVEDYQRVQPQELTVAVKTRVVGPVVHTLALLLDNALRFSPPQSRVHVSFEQGHHGVTVFVDDSGLQMTPEQLDSARDILTGQRTDDITQLGARPQTGFRVVAALARAYGFRVDVQAPNSLLGTRALLTLPQELLTTAPQAPPASSQAAREVPPAGLASASTGRLPALAAVPATTQPALTPVPPAAGESDQEGSAVRTTAGGLTVRSRRATPVSAPVPRPVNAEPGRASVIAAWARGTQRARAEQGAHASTTDAEQGTHVSTADNDQGHDA</sequence>
<keyword evidence="7" id="KW-0472">Membrane</keyword>
<dbReference type="PANTHER" id="PTHR45436:SF5">
    <property type="entry name" value="SENSOR HISTIDINE KINASE TRCS"/>
    <property type="match status" value="1"/>
</dbReference>
<feature type="transmembrane region" description="Helical" evidence="7">
    <location>
        <begin position="6"/>
        <end position="25"/>
    </location>
</feature>